<keyword evidence="8" id="KW-0645">Protease</keyword>
<reference evidence="8 9" key="1">
    <citation type="submission" date="2016-05" db="EMBL/GenBank/DDBJ databases">
        <title>Pathogenic, phenotypic and molecular characterisation of Xanthomonas nasturtii sp. nov. and Xanthomonas floridensis sp. nov., new species of Xanthomonas associated with watercress production in Florida.</title>
        <authorList>
            <person name="Vicente J.G."/>
            <person name="Rothwell S."/>
            <person name="Holub E.B."/>
            <person name="Studholme D.J."/>
        </authorList>
    </citation>
    <scope>NUCLEOTIDE SEQUENCE [LARGE SCALE GENOMIC DNA]</scope>
    <source>
        <strain evidence="8 9">WHRI 8848</strain>
    </source>
</reference>
<reference evidence="7 10" key="2">
    <citation type="submission" date="2023-12" db="EMBL/GenBank/DDBJ databases">
        <title>Genome sequencing of Xanthomonas floridensis.</title>
        <authorList>
            <person name="Greer S."/>
            <person name="Harrison J."/>
            <person name="Grant M."/>
            <person name="Vicente J."/>
            <person name="Studholme D."/>
        </authorList>
    </citation>
    <scope>NUCLEOTIDE SEQUENCE [LARGE SCALE GENOMIC DNA]</scope>
    <source>
        <strain evidence="7 10">WHRI 8848</strain>
    </source>
</reference>
<dbReference type="GO" id="GO:0004252">
    <property type="term" value="F:serine-type endopeptidase activity"/>
    <property type="evidence" value="ECO:0007669"/>
    <property type="project" value="InterPro"/>
</dbReference>
<keyword evidence="3 5" id="KW-1133">Transmembrane helix</keyword>
<dbReference type="FunFam" id="1.20.1540.10:FF:000033">
    <property type="entry name" value="Rhomboid family membrane protein"/>
    <property type="match status" value="1"/>
</dbReference>
<dbReference type="SUPFAM" id="SSF144091">
    <property type="entry name" value="Rhomboid-like"/>
    <property type="match status" value="1"/>
</dbReference>
<dbReference type="EMBL" id="JAYFSO010000014">
    <property type="protein sequence ID" value="MEA5124672.1"/>
    <property type="molecule type" value="Genomic_DNA"/>
</dbReference>
<dbReference type="STRING" id="1843580.A7D17_12650"/>
<name>A0A1A9MEF1_9XANT</name>
<gene>
    <name evidence="8" type="ORF">A7D17_12650</name>
    <name evidence="7" type="ORF">VB146_12550</name>
</gene>
<sequence>MPQLPPVTKALLIANIGLFLLQWAVGDLGAGVLPSDSVLSWLMLWPLSNGFDAFSPGASFMPWQLLTYAFLHGGFNHLFFNMLALFMFGAPLEQTWGQKRFLTYYLVSVAGAGVCQLLMAWLTQSGAPVVGASGGVFGLLLAYGMLFPNQRVMLLFPPIPMKARTFVIVFGAIELFLGATGWQPGVAHFAHLGGMLFGWLMIRYWRGQPPFGGGKGGRKGRKPPLRVVR</sequence>
<protein>
    <submittedName>
        <fullName evidence="8">Rhomboid family intramembrane serine protease</fullName>
        <ecNumber evidence="7">3.4.21.-</ecNumber>
    </submittedName>
</protein>
<evidence type="ECO:0000256" key="1">
    <source>
        <dbReference type="ARBA" id="ARBA00004141"/>
    </source>
</evidence>
<comment type="caution">
    <text evidence="8">The sequence shown here is derived from an EMBL/GenBank/DDBJ whole genome shotgun (WGS) entry which is preliminary data.</text>
</comment>
<feature type="transmembrane region" description="Helical" evidence="5">
    <location>
        <begin position="102"/>
        <end position="122"/>
    </location>
</feature>
<dbReference type="InterPro" id="IPR022764">
    <property type="entry name" value="Peptidase_S54_rhomboid_dom"/>
</dbReference>
<proteinExistence type="predicted"/>
<evidence type="ECO:0000259" key="6">
    <source>
        <dbReference type="Pfam" id="PF01694"/>
    </source>
</evidence>
<comment type="subcellular location">
    <subcellularLocation>
        <location evidence="1">Membrane</location>
        <topology evidence="1">Multi-pass membrane protein</topology>
    </subcellularLocation>
</comment>
<organism evidence="8 9">
    <name type="scientific">Xanthomonas floridensis</name>
    <dbReference type="NCBI Taxonomy" id="1843580"/>
    <lineage>
        <taxon>Bacteria</taxon>
        <taxon>Pseudomonadati</taxon>
        <taxon>Pseudomonadota</taxon>
        <taxon>Gammaproteobacteria</taxon>
        <taxon>Lysobacterales</taxon>
        <taxon>Lysobacteraceae</taxon>
        <taxon>Xanthomonas</taxon>
    </lineage>
</organism>
<keyword evidence="7" id="KW-0378">Hydrolase</keyword>
<dbReference type="RefSeq" id="WP_064508104.1">
    <property type="nucleotide sequence ID" value="NZ_JAYFSN010000012.1"/>
</dbReference>
<keyword evidence="4 5" id="KW-0472">Membrane</keyword>
<keyword evidence="2 5" id="KW-0812">Transmembrane</keyword>
<dbReference type="SMART" id="SM01160">
    <property type="entry name" value="DUF1751"/>
    <property type="match status" value="1"/>
</dbReference>
<dbReference type="Proteomes" id="UP000077659">
    <property type="component" value="Unassembled WGS sequence"/>
</dbReference>
<feature type="transmembrane region" description="Helical" evidence="5">
    <location>
        <begin position="65"/>
        <end position="90"/>
    </location>
</feature>
<dbReference type="EMBL" id="LXNG01000007">
    <property type="protein sequence ID" value="OAG68665.1"/>
    <property type="molecule type" value="Genomic_DNA"/>
</dbReference>
<accession>A0A1A9MEF1</accession>
<dbReference type="PANTHER" id="PTHR43066:SF11">
    <property type="entry name" value="PEPTIDASE S54 RHOMBOID DOMAIN-CONTAINING PROTEIN"/>
    <property type="match status" value="1"/>
</dbReference>
<dbReference type="GO" id="GO:0016020">
    <property type="term" value="C:membrane"/>
    <property type="evidence" value="ECO:0007669"/>
    <property type="project" value="UniProtKB-SubCell"/>
</dbReference>
<keyword evidence="10" id="KW-1185">Reference proteome</keyword>
<evidence type="ECO:0000256" key="2">
    <source>
        <dbReference type="ARBA" id="ARBA00022692"/>
    </source>
</evidence>
<dbReference type="EC" id="3.4.21.-" evidence="7"/>
<dbReference type="Gene3D" id="1.20.1540.10">
    <property type="entry name" value="Rhomboid-like"/>
    <property type="match status" value="1"/>
</dbReference>
<evidence type="ECO:0000313" key="8">
    <source>
        <dbReference type="EMBL" id="OAG68665.1"/>
    </source>
</evidence>
<evidence type="ECO:0000313" key="9">
    <source>
        <dbReference type="Proteomes" id="UP000077659"/>
    </source>
</evidence>
<dbReference type="InterPro" id="IPR035952">
    <property type="entry name" value="Rhomboid-like_sf"/>
</dbReference>
<dbReference type="Proteomes" id="UP001303614">
    <property type="component" value="Unassembled WGS sequence"/>
</dbReference>
<feature type="transmembrane region" description="Helical" evidence="5">
    <location>
        <begin position="128"/>
        <end position="146"/>
    </location>
</feature>
<evidence type="ECO:0000313" key="7">
    <source>
        <dbReference type="EMBL" id="MEA5124672.1"/>
    </source>
</evidence>
<dbReference type="Pfam" id="PF01694">
    <property type="entry name" value="Rhomboid"/>
    <property type="match status" value="1"/>
</dbReference>
<dbReference type="OrthoDB" id="9814037at2"/>
<evidence type="ECO:0000256" key="4">
    <source>
        <dbReference type="ARBA" id="ARBA00023136"/>
    </source>
</evidence>
<evidence type="ECO:0000313" key="10">
    <source>
        <dbReference type="Proteomes" id="UP001303614"/>
    </source>
</evidence>
<dbReference type="GO" id="GO:0006508">
    <property type="term" value="P:proteolysis"/>
    <property type="evidence" value="ECO:0007669"/>
    <property type="project" value="UniProtKB-KW"/>
</dbReference>
<evidence type="ECO:0000256" key="5">
    <source>
        <dbReference type="SAM" id="Phobius"/>
    </source>
</evidence>
<feature type="transmembrane region" description="Helical" evidence="5">
    <location>
        <begin position="166"/>
        <end position="182"/>
    </location>
</feature>
<feature type="domain" description="Peptidase S54 rhomboid" evidence="6">
    <location>
        <begin position="61"/>
        <end position="202"/>
    </location>
</feature>
<dbReference type="AlphaFoldDB" id="A0A1A9MEF1"/>
<dbReference type="PANTHER" id="PTHR43066">
    <property type="entry name" value="RHOMBOID-RELATED PROTEIN"/>
    <property type="match status" value="1"/>
</dbReference>
<evidence type="ECO:0000256" key="3">
    <source>
        <dbReference type="ARBA" id="ARBA00022989"/>
    </source>
</evidence>